<evidence type="ECO:0000313" key="2">
    <source>
        <dbReference type="Proteomes" id="UP000276215"/>
    </source>
</evidence>
<accession>A0A3N4JHJ4</accession>
<dbReference type="EMBL" id="ML120455">
    <property type="protein sequence ID" value="RPA93334.1"/>
    <property type="molecule type" value="Genomic_DNA"/>
</dbReference>
<name>A0A3N4JHJ4_9PEZI</name>
<protein>
    <submittedName>
        <fullName evidence="1">Uncharacterized protein</fullName>
    </submittedName>
</protein>
<organism evidence="1 2">
    <name type="scientific">Choiromyces venosus 120613-1</name>
    <dbReference type="NCBI Taxonomy" id="1336337"/>
    <lineage>
        <taxon>Eukaryota</taxon>
        <taxon>Fungi</taxon>
        <taxon>Dikarya</taxon>
        <taxon>Ascomycota</taxon>
        <taxon>Pezizomycotina</taxon>
        <taxon>Pezizomycetes</taxon>
        <taxon>Pezizales</taxon>
        <taxon>Tuberaceae</taxon>
        <taxon>Choiromyces</taxon>
    </lineage>
</organism>
<evidence type="ECO:0000313" key="1">
    <source>
        <dbReference type="EMBL" id="RPA93334.1"/>
    </source>
</evidence>
<dbReference type="Proteomes" id="UP000276215">
    <property type="component" value="Unassembled WGS sequence"/>
</dbReference>
<reference evidence="1 2" key="1">
    <citation type="journal article" date="2018" name="Nat. Ecol. Evol.">
        <title>Pezizomycetes genomes reveal the molecular basis of ectomycorrhizal truffle lifestyle.</title>
        <authorList>
            <person name="Murat C."/>
            <person name="Payen T."/>
            <person name="Noel B."/>
            <person name="Kuo A."/>
            <person name="Morin E."/>
            <person name="Chen J."/>
            <person name="Kohler A."/>
            <person name="Krizsan K."/>
            <person name="Balestrini R."/>
            <person name="Da Silva C."/>
            <person name="Montanini B."/>
            <person name="Hainaut M."/>
            <person name="Levati E."/>
            <person name="Barry K.W."/>
            <person name="Belfiori B."/>
            <person name="Cichocki N."/>
            <person name="Clum A."/>
            <person name="Dockter R.B."/>
            <person name="Fauchery L."/>
            <person name="Guy J."/>
            <person name="Iotti M."/>
            <person name="Le Tacon F."/>
            <person name="Lindquist E.A."/>
            <person name="Lipzen A."/>
            <person name="Malagnac F."/>
            <person name="Mello A."/>
            <person name="Molinier V."/>
            <person name="Miyauchi S."/>
            <person name="Poulain J."/>
            <person name="Riccioni C."/>
            <person name="Rubini A."/>
            <person name="Sitrit Y."/>
            <person name="Splivallo R."/>
            <person name="Traeger S."/>
            <person name="Wang M."/>
            <person name="Zifcakova L."/>
            <person name="Wipf D."/>
            <person name="Zambonelli A."/>
            <person name="Paolocci F."/>
            <person name="Nowrousian M."/>
            <person name="Ottonello S."/>
            <person name="Baldrian P."/>
            <person name="Spatafora J.W."/>
            <person name="Henrissat B."/>
            <person name="Nagy L.G."/>
            <person name="Aury J.M."/>
            <person name="Wincker P."/>
            <person name="Grigoriev I.V."/>
            <person name="Bonfante P."/>
            <person name="Martin F.M."/>
        </authorList>
    </citation>
    <scope>NUCLEOTIDE SEQUENCE [LARGE SCALE GENOMIC DNA]</scope>
    <source>
        <strain evidence="1 2">120613-1</strain>
    </source>
</reference>
<proteinExistence type="predicted"/>
<gene>
    <name evidence="1" type="ORF">L873DRAFT_1847297</name>
</gene>
<keyword evidence="2" id="KW-1185">Reference proteome</keyword>
<sequence>MVCALVFGVVLCGWMPCWLVGLVVAARVQYRTTPYRTVQCLACWLGEWDKGVIGWDRVIWGASWLAGSSTSNAIVQVVQYCTTLALAIASQTAQASTVLTNEKY</sequence>
<dbReference type="AlphaFoldDB" id="A0A3N4JHJ4"/>